<evidence type="ECO:0000313" key="6">
    <source>
        <dbReference type="Proteomes" id="UP000603227"/>
    </source>
</evidence>
<comment type="pathway">
    <text evidence="3">Lipid metabolism; fatty acid biosynthesis.</text>
</comment>
<gene>
    <name evidence="5" type="primary">fabE</name>
    <name evidence="5" type="ORF">GCM10017771_66920</name>
</gene>
<evidence type="ECO:0000259" key="4">
    <source>
        <dbReference type="PROSITE" id="PS50968"/>
    </source>
</evidence>
<keyword evidence="3" id="KW-0444">Lipid biosynthesis</keyword>
<dbReference type="EMBL" id="BNAT01000030">
    <property type="protein sequence ID" value="GHE46307.1"/>
    <property type="molecule type" value="Genomic_DNA"/>
</dbReference>
<dbReference type="PROSITE" id="PS50968">
    <property type="entry name" value="BIOTINYL_LIPOYL"/>
    <property type="match status" value="1"/>
</dbReference>
<dbReference type="Pfam" id="PF00364">
    <property type="entry name" value="Biotin_lipoyl"/>
    <property type="match status" value="1"/>
</dbReference>
<protein>
    <recommendedName>
        <fullName evidence="1 3">Biotin carboxyl carrier protein of acetyl-CoA carboxylase</fullName>
    </recommendedName>
</protein>
<name>A0A918ZDB0_9ACTN</name>
<keyword evidence="2 3" id="KW-0092">Biotin</keyword>
<dbReference type="InterPro" id="IPR011053">
    <property type="entry name" value="Single_hybrid_motif"/>
</dbReference>
<comment type="function">
    <text evidence="3">This protein is a component of the acetyl coenzyme A carboxylase complex; first, biotin carboxylase catalyzes the carboxylation of the carrier protein and then the transcarboxylase transfers the carboxyl group to form malonyl-CoA.</text>
</comment>
<dbReference type="GO" id="GO:0009317">
    <property type="term" value="C:acetyl-CoA carboxylase complex"/>
    <property type="evidence" value="ECO:0007669"/>
    <property type="project" value="InterPro"/>
</dbReference>
<organism evidence="5 6">
    <name type="scientific">Streptomyces capitiformicae</name>
    <dbReference type="NCBI Taxonomy" id="2014920"/>
    <lineage>
        <taxon>Bacteria</taxon>
        <taxon>Bacillati</taxon>
        <taxon>Actinomycetota</taxon>
        <taxon>Actinomycetes</taxon>
        <taxon>Kitasatosporales</taxon>
        <taxon>Streptomycetaceae</taxon>
        <taxon>Streptomyces</taxon>
    </lineage>
</organism>
<dbReference type="RefSeq" id="WP_189786198.1">
    <property type="nucleotide sequence ID" value="NZ_BNAT01000030.1"/>
</dbReference>
<keyword evidence="6" id="KW-1185">Reference proteome</keyword>
<evidence type="ECO:0000256" key="2">
    <source>
        <dbReference type="ARBA" id="ARBA00023267"/>
    </source>
</evidence>
<reference evidence="5" key="2">
    <citation type="submission" date="2020-09" db="EMBL/GenBank/DDBJ databases">
        <authorList>
            <person name="Sun Q."/>
            <person name="Zhou Y."/>
        </authorList>
    </citation>
    <scope>NUCLEOTIDE SEQUENCE</scope>
    <source>
        <strain evidence="5">CGMCC 4.7403</strain>
    </source>
</reference>
<dbReference type="CDD" id="cd06850">
    <property type="entry name" value="biotinyl_domain"/>
    <property type="match status" value="1"/>
</dbReference>
<comment type="caution">
    <text evidence="5">The sequence shown here is derived from an EMBL/GenBank/DDBJ whole genome shotgun (WGS) entry which is preliminary data.</text>
</comment>
<evidence type="ECO:0000313" key="5">
    <source>
        <dbReference type="EMBL" id="GHE46307.1"/>
    </source>
</evidence>
<keyword evidence="3" id="KW-0275">Fatty acid biosynthesis</keyword>
<dbReference type="PANTHER" id="PTHR45266">
    <property type="entry name" value="OXALOACETATE DECARBOXYLASE ALPHA CHAIN"/>
    <property type="match status" value="1"/>
</dbReference>
<dbReference type="PANTHER" id="PTHR45266:SF3">
    <property type="entry name" value="OXALOACETATE DECARBOXYLASE ALPHA CHAIN"/>
    <property type="match status" value="1"/>
</dbReference>
<dbReference type="InterPro" id="IPR001249">
    <property type="entry name" value="AcCoA_biotinCC"/>
</dbReference>
<evidence type="ECO:0000256" key="1">
    <source>
        <dbReference type="ARBA" id="ARBA00017562"/>
    </source>
</evidence>
<proteinExistence type="predicted"/>
<dbReference type="AlphaFoldDB" id="A0A918ZDB0"/>
<accession>A0A918ZDB0</accession>
<keyword evidence="3" id="KW-0276">Fatty acid metabolism</keyword>
<dbReference type="InterPro" id="IPR000089">
    <property type="entry name" value="Biotin_lipoyl"/>
</dbReference>
<reference evidence="5" key="1">
    <citation type="journal article" date="2014" name="Int. J. Syst. Evol. Microbiol.">
        <title>Complete genome sequence of Corynebacterium casei LMG S-19264T (=DSM 44701T), isolated from a smear-ripened cheese.</title>
        <authorList>
            <consortium name="US DOE Joint Genome Institute (JGI-PGF)"/>
            <person name="Walter F."/>
            <person name="Albersmeier A."/>
            <person name="Kalinowski J."/>
            <person name="Ruckert C."/>
        </authorList>
    </citation>
    <scope>NUCLEOTIDE SEQUENCE</scope>
    <source>
        <strain evidence="5">CGMCC 4.7403</strain>
    </source>
</reference>
<dbReference type="InterPro" id="IPR050709">
    <property type="entry name" value="Biotin_Carboxyl_Carrier/Decarb"/>
</dbReference>
<dbReference type="GO" id="GO:0006633">
    <property type="term" value="P:fatty acid biosynthetic process"/>
    <property type="evidence" value="ECO:0007669"/>
    <property type="project" value="UniProtKB-KW"/>
</dbReference>
<dbReference type="GO" id="GO:0003989">
    <property type="term" value="F:acetyl-CoA carboxylase activity"/>
    <property type="evidence" value="ECO:0007669"/>
    <property type="project" value="InterPro"/>
</dbReference>
<dbReference type="Proteomes" id="UP000603227">
    <property type="component" value="Unassembled WGS sequence"/>
</dbReference>
<feature type="domain" description="Lipoyl-binding" evidence="4">
    <location>
        <begin position="80"/>
        <end position="156"/>
    </location>
</feature>
<evidence type="ECO:0000256" key="3">
    <source>
        <dbReference type="RuleBase" id="RU364072"/>
    </source>
</evidence>
<dbReference type="Gene3D" id="2.40.50.100">
    <property type="match status" value="1"/>
</dbReference>
<dbReference type="PRINTS" id="PR01071">
    <property type="entry name" value="ACOABIOTINCC"/>
</dbReference>
<sequence>MNLTGEDVQDILRIIDGMEVDRLHLRTGRFELSLCRGDDGAWTQSARTTAEPVLVDDRQVPAVQGVAAADRQTEPAREGLTGVRTPLPGAFYRAPKPGAAPFVEIGDEVTETTVVGIVETMKLMNSVYAEASGTVAEIVLGDGEFAEQGAVLMFIDPLATGVAP</sequence>
<dbReference type="SUPFAM" id="SSF51230">
    <property type="entry name" value="Single hybrid motif"/>
    <property type="match status" value="1"/>
</dbReference>
<keyword evidence="3" id="KW-0443">Lipid metabolism</keyword>